<feature type="compositionally biased region" description="Basic and acidic residues" evidence="1">
    <location>
        <begin position="86"/>
        <end position="106"/>
    </location>
</feature>
<feature type="region of interest" description="Disordered" evidence="1">
    <location>
        <begin position="79"/>
        <end position="148"/>
    </location>
</feature>
<dbReference type="EMBL" id="JARKIB010000228">
    <property type="protein sequence ID" value="KAJ7721628.1"/>
    <property type="molecule type" value="Genomic_DNA"/>
</dbReference>
<evidence type="ECO:0000313" key="2">
    <source>
        <dbReference type="EMBL" id="KAJ7721628.1"/>
    </source>
</evidence>
<evidence type="ECO:0000313" key="3">
    <source>
        <dbReference type="Proteomes" id="UP001215598"/>
    </source>
</evidence>
<reference evidence="2" key="1">
    <citation type="submission" date="2023-03" db="EMBL/GenBank/DDBJ databases">
        <title>Massive genome expansion in bonnet fungi (Mycena s.s.) driven by repeated elements and novel gene families across ecological guilds.</title>
        <authorList>
            <consortium name="Lawrence Berkeley National Laboratory"/>
            <person name="Harder C.B."/>
            <person name="Miyauchi S."/>
            <person name="Viragh M."/>
            <person name="Kuo A."/>
            <person name="Thoen E."/>
            <person name="Andreopoulos B."/>
            <person name="Lu D."/>
            <person name="Skrede I."/>
            <person name="Drula E."/>
            <person name="Henrissat B."/>
            <person name="Morin E."/>
            <person name="Kohler A."/>
            <person name="Barry K."/>
            <person name="LaButti K."/>
            <person name="Morin E."/>
            <person name="Salamov A."/>
            <person name="Lipzen A."/>
            <person name="Mereny Z."/>
            <person name="Hegedus B."/>
            <person name="Baldrian P."/>
            <person name="Stursova M."/>
            <person name="Weitz H."/>
            <person name="Taylor A."/>
            <person name="Grigoriev I.V."/>
            <person name="Nagy L.G."/>
            <person name="Martin F."/>
            <person name="Kauserud H."/>
        </authorList>
    </citation>
    <scope>NUCLEOTIDE SEQUENCE</scope>
    <source>
        <strain evidence="2">CBHHK182m</strain>
    </source>
</reference>
<sequence length="277" mass="29605">MWQNICPIFCQYSLSHGNIGPVIICPIFSQYSTNTPCIGRIFGGAFLRQTPVHSTGVMGSKAVKAQNLNPFPVFGNALPREYAGNGERRGGKGDGEKRERKLRGDSARAQAEPAARRSDSTHTHTACAASPRSLSSVPSALDPAVRTRDFRRGRECAAVTRRQAARHGTKAATQEGGRKTGNPAPSDGDDAHVAYVECDADNVWAQKENCASKRAAAAPREAAPAAEIPPGPTTCTPAPLLLCTCTYAAALTSNLSIPAGAYEWYRRRVDARIEKNG</sequence>
<comment type="caution">
    <text evidence="2">The sequence shown here is derived from an EMBL/GenBank/DDBJ whole genome shotgun (WGS) entry which is preliminary data.</text>
</comment>
<name>A0AAD7HK31_9AGAR</name>
<keyword evidence="3" id="KW-1185">Reference proteome</keyword>
<organism evidence="2 3">
    <name type="scientific">Mycena metata</name>
    <dbReference type="NCBI Taxonomy" id="1033252"/>
    <lineage>
        <taxon>Eukaryota</taxon>
        <taxon>Fungi</taxon>
        <taxon>Dikarya</taxon>
        <taxon>Basidiomycota</taxon>
        <taxon>Agaricomycotina</taxon>
        <taxon>Agaricomycetes</taxon>
        <taxon>Agaricomycetidae</taxon>
        <taxon>Agaricales</taxon>
        <taxon>Marasmiineae</taxon>
        <taxon>Mycenaceae</taxon>
        <taxon>Mycena</taxon>
    </lineage>
</organism>
<dbReference type="AlphaFoldDB" id="A0AAD7HK31"/>
<feature type="region of interest" description="Disordered" evidence="1">
    <location>
        <begin position="160"/>
        <end position="191"/>
    </location>
</feature>
<dbReference type="Proteomes" id="UP001215598">
    <property type="component" value="Unassembled WGS sequence"/>
</dbReference>
<proteinExistence type="predicted"/>
<evidence type="ECO:0000256" key="1">
    <source>
        <dbReference type="SAM" id="MobiDB-lite"/>
    </source>
</evidence>
<accession>A0AAD7HK31</accession>
<gene>
    <name evidence="2" type="ORF">B0H16DRAFT_1473798</name>
</gene>
<protein>
    <submittedName>
        <fullName evidence="2">Uncharacterized protein</fullName>
    </submittedName>
</protein>